<dbReference type="Proteomes" id="UP000284702">
    <property type="component" value="Unassembled WGS sequence"/>
</dbReference>
<reference evidence="4" key="1">
    <citation type="submission" date="2018-07" db="EMBL/GenBank/DDBJ databases">
        <title>Annotation of Aphanomyces astaci genome assembly.</title>
        <authorList>
            <person name="Studholme D.J."/>
        </authorList>
    </citation>
    <scope>NUCLEOTIDE SEQUENCE [LARGE SCALE GENOMIC DNA]</scope>
    <source>
        <strain evidence="4">Pc</strain>
    </source>
</reference>
<gene>
    <name evidence="4" type="ORF">B5M09_003155</name>
</gene>
<evidence type="ECO:0000256" key="1">
    <source>
        <dbReference type="ARBA" id="ARBA00001968"/>
    </source>
</evidence>
<dbReference type="PANTHER" id="PTHR48471:SF1">
    <property type="entry name" value="DDE TNP4 DOMAIN-CONTAINING PROTEIN"/>
    <property type="match status" value="1"/>
</dbReference>
<feature type="domain" description="DDE Tnp4" evidence="3">
    <location>
        <begin position="187"/>
        <end position="333"/>
    </location>
</feature>
<dbReference type="GO" id="GO:0046872">
    <property type="term" value="F:metal ion binding"/>
    <property type="evidence" value="ECO:0007669"/>
    <property type="project" value="UniProtKB-KW"/>
</dbReference>
<organism evidence="4 5">
    <name type="scientific">Aphanomyces astaci</name>
    <name type="common">Crayfish plague agent</name>
    <dbReference type="NCBI Taxonomy" id="112090"/>
    <lineage>
        <taxon>Eukaryota</taxon>
        <taxon>Sar</taxon>
        <taxon>Stramenopiles</taxon>
        <taxon>Oomycota</taxon>
        <taxon>Saprolegniomycetes</taxon>
        <taxon>Saprolegniales</taxon>
        <taxon>Verrucalvaceae</taxon>
        <taxon>Aphanomyces</taxon>
    </lineage>
</organism>
<dbReference type="EMBL" id="MZMZ02002348">
    <property type="protein sequence ID" value="RQM26267.1"/>
    <property type="molecule type" value="Genomic_DNA"/>
</dbReference>
<dbReference type="Pfam" id="PF13359">
    <property type="entry name" value="DDE_Tnp_4"/>
    <property type="match status" value="1"/>
</dbReference>
<proteinExistence type="predicted"/>
<evidence type="ECO:0000256" key="2">
    <source>
        <dbReference type="ARBA" id="ARBA00022723"/>
    </source>
</evidence>
<dbReference type="AlphaFoldDB" id="A0A3R7YR43"/>
<comment type="caution">
    <text evidence="4">The sequence shown here is derived from an EMBL/GenBank/DDBJ whole genome shotgun (WGS) entry which is preliminary data.</text>
</comment>
<sequence>MKRWWLWLELLGDDDEDVDTPDNIRIYRARMSLKERHYLTQDVLVQPNESPWMVIYASLGESAFIATVSLPPDAFHDLLRVFSKHYTWKSGKGKSGRPPKLTYKHQALALVLHFYTAACESKTLCEMFGIPPSTFSTTLAKAEAALECTLKEIPDARVRYPTKPVQRQWASQIMAREPLVYGVWGFLDGKNYHVKSPSCADLQNAMYNGWLHSTYVTGTLLFGADGTIVWCRHNYAGSWNDGDTSFSLQMKLLDGKRTAAGHGVVADSAFPVRDDLRGKFRTPLKDGDLDRASPSCHIGLVMMSNAITSLRQAAEWGMGAVEKVYRQLLLPLPFNPALRRMRLSNMMLLYNFRVRRTGISQIRSTLFVETA</sequence>
<accession>A0A3R7YR43</accession>
<evidence type="ECO:0000313" key="5">
    <source>
        <dbReference type="Proteomes" id="UP000284702"/>
    </source>
</evidence>
<name>A0A3R7YR43_APHAT</name>
<dbReference type="VEuPathDB" id="FungiDB:H257_17114"/>
<keyword evidence="5" id="KW-1185">Reference proteome</keyword>
<comment type="cofactor">
    <cofactor evidence="1">
        <name>a divalent metal cation</name>
        <dbReference type="ChEBI" id="CHEBI:60240"/>
    </cofactor>
</comment>
<protein>
    <recommendedName>
        <fullName evidence="3">DDE Tnp4 domain-containing protein</fullName>
    </recommendedName>
</protein>
<keyword evidence="2" id="KW-0479">Metal-binding</keyword>
<evidence type="ECO:0000313" key="4">
    <source>
        <dbReference type="EMBL" id="RQM26267.1"/>
    </source>
</evidence>
<dbReference type="PANTHER" id="PTHR48471">
    <property type="entry name" value="DDE TNP4 DOMAIN-CONTAINING PROTEIN"/>
    <property type="match status" value="1"/>
</dbReference>
<evidence type="ECO:0000259" key="3">
    <source>
        <dbReference type="Pfam" id="PF13359"/>
    </source>
</evidence>
<dbReference type="InterPro" id="IPR027806">
    <property type="entry name" value="HARBI1_dom"/>
</dbReference>